<keyword evidence="2" id="KW-0472">Membrane</keyword>
<accession>A0ABR1CLR4</accession>
<keyword evidence="2" id="KW-0812">Transmembrane</keyword>
<reference evidence="4 5" key="1">
    <citation type="submission" date="2023-08" db="EMBL/GenBank/DDBJ databases">
        <title>A Necator americanus chromosomal reference genome.</title>
        <authorList>
            <person name="Ilik V."/>
            <person name="Petrzelkova K.J."/>
            <person name="Pardy F."/>
            <person name="Fuh T."/>
            <person name="Niatou-Singa F.S."/>
            <person name="Gouil Q."/>
            <person name="Baker L."/>
            <person name="Ritchie M.E."/>
            <person name="Jex A.R."/>
            <person name="Gazzola D."/>
            <person name="Li H."/>
            <person name="Toshio Fujiwara R."/>
            <person name="Zhan B."/>
            <person name="Aroian R.V."/>
            <person name="Pafco B."/>
            <person name="Schwarz E.M."/>
        </authorList>
    </citation>
    <scope>NUCLEOTIDE SEQUENCE [LARGE SCALE GENOMIC DNA]</scope>
    <source>
        <strain evidence="4 5">Aroian</strain>
        <tissue evidence="4">Whole animal</tissue>
    </source>
</reference>
<evidence type="ECO:0000256" key="2">
    <source>
        <dbReference type="SAM" id="Phobius"/>
    </source>
</evidence>
<evidence type="ECO:0000313" key="5">
    <source>
        <dbReference type="Proteomes" id="UP001303046"/>
    </source>
</evidence>
<feature type="region of interest" description="Disordered" evidence="1">
    <location>
        <begin position="297"/>
        <end position="376"/>
    </location>
</feature>
<name>A0ABR1CLR4_NECAM</name>
<proteinExistence type="predicted"/>
<dbReference type="Proteomes" id="UP001303046">
    <property type="component" value="Unassembled WGS sequence"/>
</dbReference>
<feature type="transmembrane region" description="Helical" evidence="2">
    <location>
        <begin position="221"/>
        <end position="240"/>
    </location>
</feature>
<sequence>MVSSVLVTIMTFSFISAQEHIYYPICDLLTQEDINGDPQIYGGVPNVLFIYNDTDAESLDIGCVLRAAVPSVAVVEIAQKPCMQLLTIDALPEEIHILVTRGRFTMQFCDAQVYGAIPSVIEVRITTSTNRGNAKFLTFNMIANGGFLKFDLEMDEVNIARNMLIAFRILISIALSGRPYQNGFSDFHRVSHLVAKPALGHQKDVFLRKLEVALPFSTISMITYIPVFIFASVISFLLVIPCSRQAIRIDNLKVDEDEMRPEQLPSLYGQLEKDALEKVIRDIPKMEPVKKVSANAYGPVPGSGSGSTTSASTACTPDHPPIMIAEIKPTKEQEFADIQKTMDENSIKAMEETQRSSPKSQHEKLQINALENKQLR</sequence>
<organism evidence="4 5">
    <name type="scientific">Necator americanus</name>
    <name type="common">Human hookworm</name>
    <dbReference type="NCBI Taxonomy" id="51031"/>
    <lineage>
        <taxon>Eukaryota</taxon>
        <taxon>Metazoa</taxon>
        <taxon>Ecdysozoa</taxon>
        <taxon>Nematoda</taxon>
        <taxon>Chromadorea</taxon>
        <taxon>Rhabditida</taxon>
        <taxon>Rhabditina</taxon>
        <taxon>Rhabditomorpha</taxon>
        <taxon>Strongyloidea</taxon>
        <taxon>Ancylostomatidae</taxon>
        <taxon>Bunostominae</taxon>
        <taxon>Necator</taxon>
    </lineage>
</organism>
<keyword evidence="3" id="KW-0732">Signal</keyword>
<feature type="compositionally biased region" description="Basic and acidic residues" evidence="1">
    <location>
        <begin position="340"/>
        <end position="365"/>
    </location>
</feature>
<comment type="caution">
    <text evidence="4">The sequence shown here is derived from an EMBL/GenBank/DDBJ whole genome shotgun (WGS) entry which is preliminary data.</text>
</comment>
<evidence type="ECO:0000313" key="4">
    <source>
        <dbReference type="EMBL" id="KAK6739318.1"/>
    </source>
</evidence>
<feature type="chain" id="PRO_5047442934" evidence="3">
    <location>
        <begin position="18"/>
        <end position="376"/>
    </location>
</feature>
<evidence type="ECO:0000256" key="1">
    <source>
        <dbReference type="SAM" id="MobiDB-lite"/>
    </source>
</evidence>
<feature type="signal peptide" evidence="3">
    <location>
        <begin position="1"/>
        <end position="17"/>
    </location>
</feature>
<evidence type="ECO:0000256" key="3">
    <source>
        <dbReference type="SAM" id="SignalP"/>
    </source>
</evidence>
<keyword evidence="2" id="KW-1133">Transmembrane helix</keyword>
<dbReference type="EMBL" id="JAVFWL010000002">
    <property type="protein sequence ID" value="KAK6739318.1"/>
    <property type="molecule type" value="Genomic_DNA"/>
</dbReference>
<protein>
    <submittedName>
        <fullName evidence="4">Uncharacterized protein</fullName>
    </submittedName>
</protein>
<keyword evidence="5" id="KW-1185">Reference proteome</keyword>
<gene>
    <name evidence="4" type="primary">Necator_chrII.g8809</name>
    <name evidence="4" type="ORF">RB195_021014</name>
</gene>